<keyword evidence="1" id="KW-0067">ATP-binding</keyword>
<organism evidence="1 2">
    <name type="scientific">Speluncibacter jeojiensis</name>
    <dbReference type="NCBI Taxonomy" id="2710754"/>
    <lineage>
        <taxon>Bacteria</taxon>
        <taxon>Bacillati</taxon>
        <taxon>Actinomycetota</taxon>
        <taxon>Actinomycetes</taxon>
        <taxon>Mycobacteriales</taxon>
        <taxon>Speluncibacteraceae</taxon>
        <taxon>Speluncibacter</taxon>
    </lineage>
</organism>
<dbReference type="Gene3D" id="3.40.50.300">
    <property type="entry name" value="P-loop containing nucleotide triphosphate hydrolases"/>
    <property type="match status" value="1"/>
</dbReference>
<protein>
    <submittedName>
        <fullName evidence="1">ABC transporter ATP-binding protein</fullName>
    </submittedName>
</protein>
<evidence type="ECO:0000313" key="1">
    <source>
        <dbReference type="EMBL" id="MDG3015761.1"/>
    </source>
</evidence>
<gene>
    <name evidence="1" type="ORF">NVS88_14460</name>
</gene>
<dbReference type="SUPFAM" id="SSF52540">
    <property type="entry name" value="P-loop containing nucleoside triphosphate hydrolases"/>
    <property type="match status" value="1"/>
</dbReference>
<dbReference type="AlphaFoldDB" id="A0A9X4M226"/>
<name>A0A9X4M226_9ACTN</name>
<accession>A0A9X4M226</accession>
<evidence type="ECO:0000313" key="2">
    <source>
        <dbReference type="Proteomes" id="UP001152755"/>
    </source>
</evidence>
<keyword evidence="2" id="KW-1185">Reference proteome</keyword>
<dbReference type="GO" id="GO:0005524">
    <property type="term" value="F:ATP binding"/>
    <property type="evidence" value="ECO:0007669"/>
    <property type="project" value="UniProtKB-KW"/>
</dbReference>
<dbReference type="Proteomes" id="UP001152755">
    <property type="component" value="Unassembled WGS sequence"/>
</dbReference>
<dbReference type="CDD" id="cd00267">
    <property type="entry name" value="ABC_ATPase"/>
    <property type="match status" value="1"/>
</dbReference>
<dbReference type="InterPro" id="IPR027417">
    <property type="entry name" value="P-loop_NTPase"/>
</dbReference>
<reference evidence="1" key="1">
    <citation type="submission" date="2022-08" db="EMBL/GenBank/DDBJ databases">
        <title>Genome analysis of Corynebacteriales strain.</title>
        <authorList>
            <person name="Lee S.D."/>
        </authorList>
    </citation>
    <scope>NUCLEOTIDE SEQUENCE</scope>
    <source>
        <strain evidence="1">D3-21</strain>
    </source>
</reference>
<proteinExistence type="predicted"/>
<dbReference type="EMBL" id="JANRHA010000009">
    <property type="protein sequence ID" value="MDG3015761.1"/>
    <property type="molecule type" value="Genomic_DNA"/>
</dbReference>
<comment type="caution">
    <text evidence="1">The sequence shown here is derived from an EMBL/GenBank/DDBJ whole genome shotgun (WGS) entry which is preliminary data.</text>
</comment>
<keyword evidence="1" id="KW-0547">Nucleotide-binding</keyword>
<dbReference type="RefSeq" id="WP_332520240.1">
    <property type="nucleotide sequence ID" value="NZ_JANRHA010000009.1"/>
</dbReference>
<sequence>MSESDATEPITPISVHTRELGIAGPAGAAFGPLFLDFSPGVINVIQGPAGSGRTSLLLTLAGRFRPVSGSLDVLGRRTPASIRQVTAVAGFEGIDDLDDNVIVRDVITEQIAWETPWYKFVRRADATRFEAMCRPVFGPLPLPPLHAHLDELTELDRLLLKVSLVWSGGPAVLLVDDIEQVRAHAERSALLDRLADLALEATVIVSAIDPLAPQSPPHRYTILTETTEGEV</sequence>